<dbReference type="PANTHER" id="PTHR43755:SF1">
    <property type="entry name" value="FAD-DEPENDENT PYRIDINE NUCLEOTIDE-DISULPHIDE OXIDOREDUCTASE"/>
    <property type="match status" value="1"/>
</dbReference>
<dbReference type="SUPFAM" id="SSF51905">
    <property type="entry name" value="FAD/NAD(P)-binding domain"/>
    <property type="match status" value="2"/>
</dbReference>
<dbReference type="Gene3D" id="3.50.50.60">
    <property type="entry name" value="FAD/NAD(P)-binding domain"/>
    <property type="match status" value="2"/>
</dbReference>
<dbReference type="PANTHER" id="PTHR43755">
    <property type="match status" value="1"/>
</dbReference>
<dbReference type="Proteomes" id="UP000023351">
    <property type="component" value="Unassembled WGS sequence"/>
</dbReference>
<dbReference type="AlphaFoldDB" id="X8DRW3"/>
<dbReference type="InterPro" id="IPR036188">
    <property type="entry name" value="FAD/NAD-bd_sf"/>
</dbReference>
<evidence type="ECO:0000313" key="2">
    <source>
        <dbReference type="EMBL" id="EUA71347.1"/>
    </source>
</evidence>
<reference evidence="2 3" key="1">
    <citation type="submission" date="2013-12" db="EMBL/GenBank/DDBJ databases">
        <authorList>
            <person name="Zelazny A."/>
            <person name="Olivier K."/>
            <person name="Holland S."/>
            <person name="Lenaerts A."/>
            <person name="Ordway D."/>
            <person name="DeGroote M.A."/>
            <person name="Parker T."/>
            <person name="Sizemore C."/>
            <person name="Tallon L.J."/>
            <person name="Sadzewicz L.K."/>
            <person name="Sengamalay N."/>
            <person name="Fraser C.M."/>
            <person name="Hine E."/>
            <person name="Shefchek K.A."/>
            <person name="Das S.P."/>
            <person name="Tettelin H."/>
        </authorList>
    </citation>
    <scope>NUCLEOTIDE SEQUENCE [LARGE SCALE GENOMIC DNA]</scope>
    <source>
        <strain evidence="2 3">1513</strain>
    </source>
</reference>
<dbReference type="InterPro" id="IPR052541">
    <property type="entry name" value="SQRD"/>
</dbReference>
<sequence>MEMNMPKTIIVIGAGIAGLSVVEQLREQGVRGLGCRVILIDKASSHTQGLSLPWIMRGWRVPEQVSVTPSPAALEGVDCIRAAVQAVDPTERIVSLDTGEQLRYDALVLAAGTRNNIGWLPGLPEAVEAGVAVHFYDPSAAREAHNALDSFAEGRVLFLVASTPYRCPAAPVEGALLAADLFCEYGIREQVIIDMFTPEPHPMVTAGPVVGAQMIAMLAAAGIGFFGERTPVGVDSGSRRVMFADGTTEPFDLLIFVPPHKPALSVGEFRGWIPVDNATLATQWPGVWALGDIASVTTPSGKPLPKAATFAKAQAPVVAAGVLNIVGDGSTSVSAFDGRGECFIEMGGHRSGLGQGDFYALPAPRVDLAEPSKAIHDRKEREEAEWIDWWQR</sequence>
<organism evidence="2 3">
    <name type="scientific">Mycobacteroides abscessus subsp. bolletii 1513</name>
    <dbReference type="NCBI Taxonomy" id="1299321"/>
    <lineage>
        <taxon>Bacteria</taxon>
        <taxon>Bacillati</taxon>
        <taxon>Actinomycetota</taxon>
        <taxon>Actinomycetes</taxon>
        <taxon>Mycobacteriales</taxon>
        <taxon>Mycobacteriaceae</taxon>
        <taxon>Mycobacteroides</taxon>
        <taxon>Mycobacteroides abscessus</taxon>
    </lineage>
</organism>
<accession>X8DRW3</accession>
<gene>
    <name evidence="2" type="ORF">I540_3393</name>
</gene>
<dbReference type="GO" id="GO:0016491">
    <property type="term" value="F:oxidoreductase activity"/>
    <property type="evidence" value="ECO:0007669"/>
    <property type="project" value="InterPro"/>
</dbReference>
<dbReference type="InterPro" id="IPR023753">
    <property type="entry name" value="FAD/NAD-binding_dom"/>
</dbReference>
<dbReference type="PRINTS" id="PR00469">
    <property type="entry name" value="PNDRDTASEII"/>
</dbReference>
<dbReference type="EMBL" id="JAOJ01000002">
    <property type="protein sequence ID" value="EUA71347.1"/>
    <property type="molecule type" value="Genomic_DNA"/>
</dbReference>
<dbReference type="Pfam" id="PF07992">
    <property type="entry name" value="Pyr_redox_2"/>
    <property type="match status" value="1"/>
</dbReference>
<comment type="caution">
    <text evidence="2">The sequence shown here is derived from an EMBL/GenBank/DDBJ whole genome shotgun (WGS) entry which is preliminary data.</text>
</comment>
<evidence type="ECO:0000259" key="1">
    <source>
        <dbReference type="Pfam" id="PF07992"/>
    </source>
</evidence>
<dbReference type="PATRIC" id="fig|1299321.3.peg.3255"/>
<protein>
    <submittedName>
        <fullName evidence="2">Pyridine nucleotide-disulfide oxidoreductase family protein</fullName>
    </submittedName>
</protein>
<feature type="domain" description="FAD/NAD(P)-binding" evidence="1">
    <location>
        <begin position="8"/>
        <end position="125"/>
    </location>
</feature>
<name>X8DRW3_9MYCO</name>
<evidence type="ECO:0000313" key="3">
    <source>
        <dbReference type="Proteomes" id="UP000023351"/>
    </source>
</evidence>
<proteinExistence type="predicted"/>